<dbReference type="Proteomes" id="UP000294547">
    <property type="component" value="Unassembled WGS sequence"/>
</dbReference>
<feature type="domain" description="Phasin" evidence="1">
    <location>
        <begin position="6"/>
        <end position="102"/>
    </location>
</feature>
<dbReference type="RefSeq" id="WP_126537151.1">
    <property type="nucleotide sequence ID" value="NZ_BSPM01000008.1"/>
</dbReference>
<comment type="caution">
    <text evidence="2">The sequence shown here is derived from an EMBL/GenBank/DDBJ whole genome shotgun (WGS) entry which is preliminary data.</text>
</comment>
<evidence type="ECO:0000313" key="2">
    <source>
        <dbReference type="EMBL" id="TDP86476.1"/>
    </source>
</evidence>
<name>A0A4R6RL83_9HYPH</name>
<reference evidence="2 3" key="1">
    <citation type="submission" date="2019-03" db="EMBL/GenBank/DDBJ databases">
        <title>Genomic Encyclopedia of Type Strains, Phase IV (KMG-IV): sequencing the most valuable type-strain genomes for metagenomic binning, comparative biology and taxonomic classification.</title>
        <authorList>
            <person name="Goeker M."/>
        </authorList>
    </citation>
    <scope>NUCLEOTIDE SEQUENCE [LARGE SCALE GENOMIC DNA]</scope>
    <source>
        <strain evidence="2 3">DSM 102969</strain>
    </source>
</reference>
<evidence type="ECO:0000259" key="1">
    <source>
        <dbReference type="Pfam" id="PF09361"/>
    </source>
</evidence>
<keyword evidence="3" id="KW-1185">Reference proteome</keyword>
<gene>
    <name evidence="2" type="ORF">EDD54_0351</name>
</gene>
<dbReference type="Pfam" id="PF09361">
    <property type="entry name" value="Phasin_2"/>
    <property type="match status" value="1"/>
</dbReference>
<sequence length="110" mass="12072">MANGYEDIQKVFKDNVDSAVKSAGVVSKGFQAIAAEATDYSKRSLEDGSKFVEKLLGAKSLDVVIEVQTEYFKKSYEDAVGQFTKIGELYADLAKEIAKPYEGFAAKFPK</sequence>
<organism evidence="2 3">
    <name type="scientific">Oharaeibacter diazotrophicus</name>
    <dbReference type="NCBI Taxonomy" id="1920512"/>
    <lineage>
        <taxon>Bacteria</taxon>
        <taxon>Pseudomonadati</taxon>
        <taxon>Pseudomonadota</taxon>
        <taxon>Alphaproteobacteria</taxon>
        <taxon>Hyphomicrobiales</taxon>
        <taxon>Pleomorphomonadaceae</taxon>
        <taxon>Oharaeibacter</taxon>
    </lineage>
</organism>
<proteinExistence type="predicted"/>
<dbReference type="EMBL" id="SNXY01000006">
    <property type="protein sequence ID" value="TDP86476.1"/>
    <property type="molecule type" value="Genomic_DNA"/>
</dbReference>
<dbReference type="AlphaFoldDB" id="A0A4R6RL83"/>
<dbReference type="OrthoDB" id="7678100at2"/>
<dbReference type="InterPro" id="IPR018968">
    <property type="entry name" value="Phasin"/>
</dbReference>
<accession>A0A4R6RL83</accession>
<evidence type="ECO:0000313" key="3">
    <source>
        <dbReference type="Proteomes" id="UP000294547"/>
    </source>
</evidence>
<protein>
    <submittedName>
        <fullName evidence="2">Phasin protein</fullName>
    </submittedName>
</protein>